<reference evidence="2" key="1">
    <citation type="journal article" date="2019" name="bioRxiv">
        <title>Genomics, evolutionary history and diagnostics of the Alternaria alternata species group including apple and Asian pear pathotypes.</title>
        <authorList>
            <person name="Armitage A.D."/>
            <person name="Cockerton H.M."/>
            <person name="Sreenivasaprasad S."/>
            <person name="Woodhall J.W."/>
            <person name="Lane C.R."/>
            <person name="Harrison R.J."/>
            <person name="Clarkson J.P."/>
        </authorList>
    </citation>
    <scope>NUCLEOTIDE SEQUENCE [LARGE SCALE GENOMIC DNA]</scope>
    <source>
        <strain evidence="2">RGR 97.0016</strain>
    </source>
</reference>
<organism evidence="1 2">
    <name type="scientific">Alternaria arborescens</name>
    <dbReference type="NCBI Taxonomy" id="156630"/>
    <lineage>
        <taxon>Eukaryota</taxon>
        <taxon>Fungi</taxon>
        <taxon>Dikarya</taxon>
        <taxon>Ascomycota</taxon>
        <taxon>Pezizomycotina</taxon>
        <taxon>Dothideomycetes</taxon>
        <taxon>Pleosporomycetidae</taxon>
        <taxon>Pleosporales</taxon>
        <taxon>Pleosporineae</taxon>
        <taxon>Pleosporaceae</taxon>
        <taxon>Alternaria</taxon>
        <taxon>Alternaria sect. Alternaria</taxon>
    </lineage>
</organism>
<keyword evidence="2" id="KW-1185">Reference proteome</keyword>
<sequence length="199" mass="21601">MTTFLSGLLRFGADAGVNCENSDKTSFTCDRIGTKQFISNKEYLQRCVDNEATVNGARGATDTSRAVDGLVGVQVDGTIWSGGAVRIGGGPEIRGGLGTKSAVSWTGTTDFVYAYKLSVVRTLWGEVAIERSLRAKVKCCSVNSGSEESESEEDDYGVPLDVEYPDDFKIQLEEDQNEFEVELVEEDDIVVIYTIPVGQ</sequence>
<accession>A0A4Q4PXF4</accession>
<dbReference type="AlphaFoldDB" id="A0A4Q4PXF4"/>
<dbReference type="Proteomes" id="UP000293823">
    <property type="component" value="Unassembled WGS sequence"/>
</dbReference>
<gene>
    <name evidence="1" type="ORF">AA0113_g12299</name>
</gene>
<dbReference type="EMBL" id="PEJP01000092">
    <property type="protein sequence ID" value="RYO27353.1"/>
    <property type="molecule type" value="Genomic_DNA"/>
</dbReference>
<comment type="caution">
    <text evidence="1">The sequence shown here is derived from an EMBL/GenBank/DDBJ whole genome shotgun (WGS) entry which is preliminary data.</text>
</comment>
<protein>
    <submittedName>
        <fullName evidence="1">Uncharacterized protein</fullName>
    </submittedName>
</protein>
<evidence type="ECO:0000313" key="1">
    <source>
        <dbReference type="EMBL" id="RYO27353.1"/>
    </source>
</evidence>
<evidence type="ECO:0000313" key="2">
    <source>
        <dbReference type="Proteomes" id="UP000293823"/>
    </source>
</evidence>
<proteinExistence type="predicted"/>
<dbReference type="OrthoDB" id="4500473at2759"/>
<name>A0A4Q4PXF4_9PLEO</name>